<name>A0A7R9PQB5_TIMGE</name>
<evidence type="ECO:0000256" key="1">
    <source>
        <dbReference type="ARBA" id="ARBA00005851"/>
    </source>
</evidence>
<proteinExistence type="inferred from homology"/>
<dbReference type="EMBL" id="OE843890">
    <property type="protein sequence ID" value="CAD7604183.1"/>
    <property type="molecule type" value="Genomic_DNA"/>
</dbReference>
<organism evidence="2">
    <name type="scientific">Timema genevievae</name>
    <name type="common">Walking stick</name>
    <dbReference type="NCBI Taxonomy" id="629358"/>
    <lineage>
        <taxon>Eukaryota</taxon>
        <taxon>Metazoa</taxon>
        <taxon>Ecdysozoa</taxon>
        <taxon>Arthropoda</taxon>
        <taxon>Hexapoda</taxon>
        <taxon>Insecta</taxon>
        <taxon>Pterygota</taxon>
        <taxon>Neoptera</taxon>
        <taxon>Polyneoptera</taxon>
        <taxon>Phasmatodea</taxon>
        <taxon>Timematodea</taxon>
        <taxon>Timematoidea</taxon>
        <taxon>Timematidae</taxon>
        <taxon>Timema</taxon>
    </lineage>
</organism>
<dbReference type="AlphaFoldDB" id="A0A7R9PQB5"/>
<dbReference type="Pfam" id="PF01187">
    <property type="entry name" value="MIF"/>
    <property type="match status" value="1"/>
</dbReference>
<sequence length="173" mass="19255">MFQVCHVEVIPDLLIAWDDSPAPAGNATLLCVGYLSPESNIRHTAALSEHLFKHLGIASDSRKMAFTMFQSQIQQGGPRLETGSSYDTTAKRENLYTNSLVLVSKRLHVVCFRLLIEFNDVKDTYLGWSGSTVADIFKVNVVSILRLSKVSPMDEEDIFSKGDSIFLERIQGS</sequence>
<gene>
    <name evidence="2" type="ORF">TGEB3V08_LOCUS9054</name>
</gene>
<reference evidence="2" key="1">
    <citation type="submission" date="2020-11" db="EMBL/GenBank/DDBJ databases">
        <authorList>
            <person name="Tran Van P."/>
        </authorList>
    </citation>
    <scope>NUCLEOTIDE SEQUENCE</scope>
</reference>
<dbReference type="Gene3D" id="3.30.429.10">
    <property type="entry name" value="Macrophage Migration Inhibitory Factor"/>
    <property type="match status" value="1"/>
</dbReference>
<dbReference type="InterPro" id="IPR001398">
    <property type="entry name" value="Macrophage_inhib_fac"/>
</dbReference>
<evidence type="ECO:0000313" key="2">
    <source>
        <dbReference type="EMBL" id="CAD7604183.1"/>
    </source>
</evidence>
<accession>A0A7R9PQB5</accession>
<comment type="similarity">
    <text evidence="1">Belongs to the MIF family.</text>
</comment>
<dbReference type="SUPFAM" id="SSF55331">
    <property type="entry name" value="Tautomerase/MIF"/>
    <property type="match status" value="1"/>
</dbReference>
<dbReference type="InterPro" id="IPR014347">
    <property type="entry name" value="Tautomerase/MIF_sf"/>
</dbReference>
<protein>
    <submittedName>
        <fullName evidence="2">Uncharacterized protein</fullName>
    </submittedName>
</protein>